<accession>A0AAX4JJV1</accession>
<name>A0AAX4JJV1_9TREE</name>
<proteinExistence type="predicted"/>
<gene>
    <name evidence="1" type="ORF">L201_000553</name>
</gene>
<dbReference type="GeneID" id="91091225"/>
<dbReference type="AlphaFoldDB" id="A0AAX4JJV1"/>
<dbReference type="Proteomes" id="UP001355207">
    <property type="component" value="Chromosome 1"/>
</dbReference>
<keyword evidence="2" id="KW-1185">Reference proteome</keyword>
<dbReference type="RefSeq" id="XP_066072450.1">
    <property type="nucleotide sequence ID" value="XM_066216353.1"/>
</dbReference>
<evidence type="ECO:0008006" key="3">
    <source>
        <dbReference type="Google" id="ProtNLM"/>
    </source>
</evidence>
<sequence length="279" mass="32043">MFSLSLFSIPDDFGIPFSRSCLLRRYADQTSLNSITSPEEPSQGLLGTIKHIYNIAVNGPDNSLIYERDIKDGIERLTDENYAQLVESSTNEDEVWVVLVHGKPTDMASDKMLNYHKEAADLVKSDEKLNLNNNIRFARLDYMTAWKTCTRWLLTKPPYLVFISSSGEKLRFVPVHSLGKEPENLYKVIKDKMYEIVLPWNNRWSPGGDRSQYIEYYIIVQDKISKLTSGIPNWILVLGFGIFTQQLMSYLHTGSDRTRTSTSTTQVVREQKVVVKEDE</sequence>
<dbReference type="InterPro" id="IPR036249">
    <property type="entry name" value="Thioredoxin-like_sf"/>
</dbReference>
<organism evidence="1 2">
    <name type="scientific">Kwoniella dendrophila CBS 6074</name>
    <dbReference type="NCBI Taxonomy" id="1295534"/>
    <lineage>
        <taxon>Eukaryota</taxon>
        <taxon>Fungi</taxon>
        <taxon>Dikarya</taxon>
        <taxon>Basidiomycota</taxon>
        <taxon>Agaricomycotina</taxon>
        <taxon>Tremellomycetes</taxon>
        <taxon>Tremellales</taxon>
        <taxon>Cryptococcaceae</taxon>
        <taxon>Kwoniella</taxon>
    </lineage>
</organism>
<evidence type="ECO:0000313" key="1">
    <source>
        <dbReference type="EMBL" id="WWC85687.1"/>
    </source>
</evidence>
<dbReference type="EMBL" id="CP144098">
    <property type="protein sequence ID" value="WWC85687.1"/>
    <property type="molecule type" value="Genomic_DNA"/>
</dbReference>
<evidence type="ECO:0000313" key="2">
    <source>
        <dbReference type="Proteomes" id="UP001355207"/>
    </source>
</evidence>
<dbReference type="SUPFAM" id="SSF52833">
    <property type="entry name" value="Thioredoxin-like"/>
    <property type="match status" value="1"/>
</dbReference>
<reference evidence="1 2" key="1">
    <citation type="submission" date="2024-01" db="EMBL/GenBank/DDBJ databases">
        <title>Comparative genomics of Cryptococcus and Kwoniella reveals pathogenesis evolution and contrasting modes of karyotype evolution via chromosome fusion or intercentromeric recombination.</title>
        <authorList>
            <person name="Coelho M.A."/>
            <person name="David-Palma M."/>
            <person name="Shea T."/>
            <person name="Bowers K."/>
            <person name="McGinley-Smith S."/>
            <person name="Mohammad A.W."/>
            <person name="Gnirke A."/>
            <person name="Yurkov A.M."/>
            <person name="Nowrousian M."/>
            <person name="Sun S."/>
            <person name="Cuomo C.A."/>
            <person name="Heitman J."/>
        </authorList>
    </citation>
    <scope>NUCLEOTIDE SEQUENCE [LARGE SCALE GENOMIC DNA]</scope>
    <source>
        <strain evidence="1 2">CBS 6074</strain>
    </source>
</reference>
<protein>
    <recommendedName>
        <fullName evidence="3">Thioredoxin-like fold domain-containing protein</fullName>
    </recommendedName>
</protein>